<organism evidence="2">
    <name type="scientific">Culex tarsalis</name>
    <name type="common">Encephalitis mosquito</name>
    <dbReference type="NCBI Taxonomy" id="7177"/>
    <lineage>
        <taxon>Eukaryota</taxon>
        <taxon>Metazoa</taxon>
        <taxon>Ecdysozoa</taxon>
        <taxon>Arthropoda</taxon>
        <taxon>Hexapoda</taxon>
        <taxon>Insecta</taxon>
        <taxon>Pterygota</taxon>
        <taxon>Neoptera</taxon>
        <taxon>Endopterygota</taxon>
        <taxon>Diptera</taxon>
        <taxon>Nematocera</taxon>
        <taxon>Culicoidea</taxon>
        <taxon>Culicidae</taxon>
        <taxon>Culicinae</taxon>
        <taxon>Culicini</taxon>
        <taxon>Culex</taxon>
        <taxon>Culex</taxon>
    </lineage>
</organism>
<evidence type="ECO:0000256" key="1">
    <source>
        <dbReference type="SAM" id="SignalP"/>
    </source>
</evidence>
<proteinExistence type="predicted"/>
<feature type="chain" id="PRO_5012004031" evidence="1">
    <location>
        <begin position="21"/>
        <end position="268"/>
    </location>
</feature>
<feature type="signal peptide" evidence="1">
    <location>
        <begin position="1"/>
        <end position="20"/>
    </location>
</feature>
<evidence type="ECO:0000313" key="2">
    <source>
        <dbReference type="EMBL" id="JAV24765.1"/>
    </source>
</evidence>
<dbReference type="AlphaFoldDB" id="A0A1Q3FAZ7"/>
<reference evidence="2" key="1">
    <citation type="submission" date="2017-01" db="EMBL/GenBank/DDBJ databases">
        <title>A deep insight into the sialotranscriptome of adult male and female Cluex tarsalis mosquitoes.</title>
        <authorList>
            <person name="Ribeiro J.M."/>
            <person name="Moreira F."/>
            <person name="Bernard K.A."/>
            <person name="Calvo E."/>
        </authorList>
    </citation>
    <scope>NUCLEOTIDE SEQUENCE</scope>
    <source>
        <strain evidence="2">Kern County</strain>
        <tissue evidence="2">Salivary glands</tissue>
    </source>
</reference>
<keyword evidence="1" id="KW-0732">Signal</keyword>
<protein>
    <submittedName>
        <fullName evidence="2">Putative 30.5 kDa secreted protein</fullName>
    </submittedName>
</protein>
<name>A0A1Q3FAZ7_CULTA</name>
<accession>A0A1Q3FAZ7</accession>
<dbReference type="EMBL" id="GFDL01010280">
    <property type="protein sequence ID" value="JAV24765.1"/>
    <property type="molecule type" value="Transcribed_RNA"/>
</dbReference>
<sequence>MKSNNLLLVSLAILSQSVNAADWFTLMDANYAAIQAGLAKLNNASNALSQALNQQQQVIQNAFDGLSEHVNRSLVDIRTKYSFVGMTSTELNSAGFKTYVANLIAQFRQTVTNSVMIPAQTVVSGILAAMYDFYGKKQNSECAKQKAADLMQPRISVGRFADCLLANVPFVEKIAKVAQFSLKSANNMVDAGISQLNYCSAGSINCTSVILNAWPSEYTVLIGALNNLQGIYPFYANPGIAINKQCASLLTIDIQDAIQAVRNSVSAC</sequence>